<sequence>MKAELPYRLLADAVLLAHFGVVVFVVAGLVLVIVGNLLSWRWVNGLWFRLAHLAAIAVVVGESWIGLTCPLTTLESWLRMQAGAAPDRRTFVEYWVQRVLFYEVPPWVFANAYTLFGLLVVLAWWYFPPRFGKPRNGNGT</sequence>
<evidence type="ECO:0000313" key="3">
    <source>
        <dbReference type="Proteomes" id="UP000808146"/>
    </source>
</evidence>
<keyword evidence="1" id="KW-1133">Transmembrane helix</keyword>
<keyword evidence="1" id="KW-0812">Transmembrane</keyword>
<accession>A0A9D7LQ48</accession>
<dbReference type="Pfam" id="PF10861">
    <property type="entry name" value="DUF2784"/>
    <property type="match status" value="1"/>
</dbReference>
<organism evidence="2 3">
    <name type="scientific">Candidatus Dechloromonas phosphorivorans</name>
    <dbReference type="NCBI Taxonomy" id="2899244"/>
    <lineage>
        <taxon>Bacteria</taxon>
        <taxon>Pseudomonadati</taxon>
        <taxon>Pseudomonadota</taxon>
        <taxon>Betaproteobacteria</taxon>
        <taxon>Rhodocyclales</taxon>
        <taxon>Azonexaceae</taxon>
        <taxon>Dechloromonas</taxon>
    </lineage>
</organism>
<reference evidence="2" key="1">
    <citation type="submission" date="2020-10" db="EMBL/GenBank/DDBJ databases">
        <title>Connecting structure to function with the recovery of over 1000 high-quality activated sludge metagenome-assembled genomes encoding full-length rRNA genes using long-read sequencing.</title>
        <authorList>
            <person name="Singleton C.M."/>
            <person name="Petriglieri F."/>
            <person name="Kristensen J.M."/>
            <person name="Kirkegaard R.H."/>
            <person name="Michaelsen T.Y."/>
            <person name="Andersen M.H."/>
            <person name="Karst S.M."/>
            <person name="Dueholm M.S."/>
            <person name="Nielsen P.H."/>
            <person name="Albertsen M."/>
        </authorList>
    </citation>
    <scope>NUCLEOTIDE SEQUENCE</scope>
    <source>
        <strain evidence="2">OdNE_18-Q3-R46-58_BAT3C.305</strain>
    </source>
</reference>
<name>A0A9D7LQ48_9RHOO</name>
<gene>
    <name evidence="2" type="ORF">IPN75_08495</name>
</gene>
<feature type="transmembrane region" description="Helical" evidence="1">
    <location>
        <begin position="46"/>
        <end position="67"/>
    </location>
</feature>
<feature type="transmembrane region" description="Helical" evidence="1">
    <location>
        <begin position="107"/>
        <end position="127"/>
    </location>
</feature>
<dbReference type="EMBL" id="JADKBR010000007">
    <property type="protein sequence ID" value="MBK8890429.1"/>
    <property type="molecule type" value="Genomic_DNA"/>
</dbReference>
<dbReference type="Proteomes" id="UP000808146">
    <property type="component" value="Unassembled WGS sequence"/>
</dbReference>
<protein>
    <submittedName>
        <fullName evidence="2">DUF2784 domain-containing protein</fullName>
    </submittedName>
</protein>
<proteinExistence type="predicted"/>
<feature type="transmembrane region" description="Helical" evidence="1">
    <location>
        <begin position="15"/>
        <end position="34"/>
    </location>
</feature>
<dbReference type="AlphaFoldDB" id="A0A9D7LQ48"/>
<keyword evidence="1" id="KW-0472">Membrane</keyword>
<dbReference type="InterPro" id="IPR021218">
    <property type="entry name" value="DUF2784"/>
</dbReference>
<comment type="caution">
    <text evidence="2">The sequence shown here is derived from an EMBL/GenBank/DDBJ whole genome shotgun (WGS) entry which is preliminary data.</text>
</comment>
<evidence type="ECO:0000256" key="1">
    <source>
        <dbReference type="SAM" id="Phobius"/>
    </source>
</evidence>
<evidence type="ECO:0000313" key="2">
    <source>
        <dbReference type="EMBL" id="MBK8890429.1"/>
    </source>
</evidence>